<dbReference type="OrthoDB" id="159416at2"/>
<dbReference type="EMBL" id="CP002691">
    <property type="protein sequence ID" value="AEE53906.1"/>
    <property type="molecule type" value="Genomic_DNA"/>
</dbReference>
<dbReference type="Proteomes" id="UP000008461">
    <property type="component" value="Chromosome"/>
</dbReference>
<dbReference type="InterPro" id="IPR047201">
    <property type="entry name" value="ERI-1_3'hExo-like"/>
</dbReference>
<dbReference type="Gene3D" id="3.30.420.10">
    <property type="entry name" value="Ribonuclease H-like superfamily/Ribonuclease H"/>
    <property type="match status" value="1"/>
</dbReference>
<keyword evidence="3 5" id="KW-0269">Exonuclease</keyword>
<keyword evidence="6" id="KW-1185">Reference proteome</keyword>
<dbReference type="eggNOG" id="COG5018">
    <property type="taxonomic scope" value="Bacteria"/>
</dbReference>
<dbReference type="PANTHER" id="PTHR23044:SF61">
    <property type="entry name" value="3'-5' EXORIBONUCLEASE 1-RELATED"/>
    <property type="match status" value="1"/>
</dbReference>
<dbReference type="InterPro" id="IPR036397">
    <property type="entry name" value="RNaseH_sf"/>
</dbReference>
<sequence>MNFIIFDLEATCWEGRPPSKVQEVIEIGAVLMNGYGEVEAEFSRMVRPILNPRLSAYCQELTNIKQTEVDRASIFPVVVESFQDWGLMLDEDYILCSWGGMDKKLLLQDCQLHDIEDEWVDAHINIKHQYMELKRMRRPKGLRASVEAEGFDFTGPQHRALADAQNLAKIFLKYLDMWQF</sequence>
<protein>
    <submittedName>
        <fullName evidence="5">Exonuclease RNase T and DNA polymerase III</fullName>
    </submittedName>
</protein>
<dbReference type="KEGG" id="hhy:Halhy_6084"/>
<dbReference type="SUPFAM" id="SSF53098">
    <property type="entry name" value="Ribonuclease H-like"/>
    <property type="match status" value="1"/>
</dbReference>
<dbReference type="InterPro" id="IPR013520">
    <property type="entry name" value="Ribonucl_H"/>
</dbReference>
<evidence type="ECO:0000259" key="4">
    <source>
        <dbReference type="SMART" id="SM00479"/>
    </source>
</evidence>
<reference key="2">
    <citation type="submission" date="2011-04" db="EMBL/GenBank/DDBJ databases">
        <title>Complete sequence of chromosome of Haliscomenobacter hydrossis DSM 1100.</title>
        <authorList>
            <consortium name="US DOE Joint Genome Institute (JGI-PGF)"/>
            <person name="Lucas S."/>
            <person name="Han J."/>
            <person name="Lapidus A."/>
            <person name="Bruce D."/>
            <person name="Goodwin L."/>
            <person name="Pitluck S."/>
            <person name="Peters L."/>
            <person name="Kyrpides N."/>
            <person name="Mavromatis K."/>
            <person name="Ivanova N."/>
            <person name="Ovchinnikova G."/>
            <person name="Pagani I."/>
            <person name="Daligault H."/>
            <person name="Detter J.C."/>
            <person name="Han C."/>
            <person name="Land M."/>
            <person name="Hauser L."/>
            <person name="Markowitz V."/>
            <person name="Cheng J.-F."/>
            <person name="Hugenholtz P."/>
            <person name="Woyke T."/>
            <person name="Wu D."/>
            <person name="Verbarg S."/>
            <person name="Frueling A."/>
            <person name="Brambilla E."/>
            <person name="Klenk H.-P."/>
            <person name="Eisen J.A."/>
        </authorList>
    </citation>
    <scope>NUCLEOTIDE SEQUENCE</scope>
    <source>
        <strain>DSM 1100</strain>
    </source>
</reference>
<keyword evidence="2" id="KW-0378">Hydrolase</keyword>
<dbReference type="InterPro" id="IPR051274">
    <property type="entry name" value="3-5_Exoribonuclease"/>
</dbReference>
<dbReference type="SMART" id="SM00479">
    <property type="entry name" value="EXOIII"/>
    <property type="match status" value="1"/>
</dbReference>
<evidence type="ECO:0000313" key="5">
    <source>
        <dbReference type="EMBL" id="AEE53906.1"/>
    </source>
</evidence>
<accession>F4L2I8</accession>
<dbReference type="STRING" id="760192.Halhy_6084"/>
<dbReference type="GO" id="GO:0000175">
    <property type="term" value="F:3'-5'-RNA exonuclease activity"/>
    <property type="evidence" value="ECO:0007669"/>
    <property type="project" value="InterPro"/>
</dbReference>
<dbReference type="AlphaFoldDB" id="F4L2I8"/>
<proteinExistence type="predicted"/>
<keyword evidence="1" id="KW-0540">Nuclease</keyword>
<dbReference type="Pfam" id="PF00929">
    <property type="entry name" value="RNase_T"/>
    <property type="match status" value="1"/>
</dbReference>
<feature type="domain" description="Exonuclease" evidence="4">
    <location>
        <begin position="2"/>
        <end position="180"/>
    </location>
</feature>
<dbReference type="InterPro" id="IPR012337">
    <property type="entry name" value="RNaseH-like_sf"/>
</dbReference>
<evidence type="ECO:0000256" key="3">
    <source>
        <dbReference type="ARBA" id="ARBA00022839"/>
    </source>
</evidence>
<dbReference type="CDD" id="cd06133">
    <property type="entry name" value="ERI-1_3'hExo_like"/>
    <property type="match status" value="1"/>
</dbReference>
<organism evidence="5 6">
    <name type="scientific">Haliscomenobacter hydrossis (strain ATCC 27775 / DSM 1100 / LMG 10767 / O)</name>
    <dbReference type="NCBI Taxonomy" id="760192"/>
    <lineage>
        <taxon>Bacteria</taxon>
        <taxon>Pseudomonadati</taxon>
        <taxon>Bacteroidota</taxon>
        <taxon>Saprospiria</taxon>
        <taxon>Saprospirales</taxon>
        <taxon>Haliscomenobacteraceae</taxon>
        <taxon>Haliscomenobacter</taxon>
    </lineage>
</organism>
<evidence type="ECO:0000256" key="2">
    <source>
        <dbReference type="ARBA" id="ARBA00022801"/>
    </source>
</evidence>
<evidence type="ECO:0000256" key="1">
    <source>
        <dbReference type="ARBA" id="ARBA00022722"/>
    </source>
</evidence>
<dbReference type="GO" id="GO:0006259">
    <property type="term" value="P:DNA metabolic process"/>
    <property type="evidence" value="ECO:0007669"/>
    <property type="project" value="UniProtKB-ARBA"/>
</dbReference>
<dbReference type="PANTHER" id="PTHR23044">
    <property type="entry name" value="3'-5' EXONUCLEASE ERI1-RELATED"/>
    <property type="match status" value="1"/>
</dbReference>
<evidence type="ECO:0000313" key="6">
    <source>
        <dbReference type="Proteomes" id="UP000008461"/>
    </source>
</evidence>
<dbReference type="HOGENOM" id="CLU_037266_5_1_10"/>
<dbReference type="GO" id="GO:0003676">
    <property type="term" value="F:nucleic acid binding"/>
    <property type="evidence" value="ECO:0007669"/>
    <property type="project" value="InterPro"/>
</dbReference>
<name>F4L2I8_HALH1</name>
<dbReference type="RefSeq" id="WP_013768428.1">
    <property type="nucleotide sequence ID" value="NC_015510.1"/>
</dbReference>
<gene>
    <name evidence="5" type="ordered locus">Halhy_6084</name>
</gene>
<reference evidence="5 6" key="1">
    <citation type="journal article" date="2011" name="Stand. Genomic Sci.">
        <title>Complete genome sequence of Haliscomenobacter hydrossis type strain (O).</title>
        <authorList>
            <consortium name="US DOE Joint Genome Institute (JGI-PGF)"/>
            <person name="Daligault H."/>
            <person name="Lapidus A."/>
            <person name="Zeytun A."/>
            <person name="Nolan M."/>
            <person name="Lucas S."/>
            <person name="Del Rio T.G."/>
            <person name="Tice H."/>
            <person name="Cheng J.F."/>
            <person name="Tapia R."/>
            <person name="Han C."/>
            <person name="Goodwin L."/>
            <person name="Pitluck S."/>
            <person name="Liolios K."/>
            <person name="Pagani I."/>
            <person name="Ivanova N."/>
            <person name="Huntemann M."/>
            <person name="Mavromatis K."/>
            <person name="Mikhailova N."/>
            <person name="Pati A."/>
            <person name="Chen A."/>
            <person name="Palaniappan K."/>
            <person name="Land M."/>
            <person name="Hauser L."/>
            <person name="Brambilla E.M."/>
            <person name="Rohde M."/>
            <person name="Verbarg S."/>
            <person name="Goker M."/>
            <person name="Bristow J."/>
            <person name="Eisen J.A."/>
            <person name="Markowitz V."/>
            <person name="Hugenholtz P."/>
            <person name="Kyrpides N.C."/>
            <person name="Klenk H.P."/>
            <person name="Woyke T."/>
        </authorList>
    </citation>
    <scope>NUCLEOTIDE SEQUENCE [LARGE SCALE GENOMIC DNA]</scope>
    <source>
        <strain evidence="6">ATCC 27775 / DSM 1100 / LMG 10767 / O</strain>
    </source>
</reference>